<comment type="caution">
    <text evidence="3">The sequence shown here is derived from an EMBL/GenBank/DDBJ whole genome shotgun (WGS) entry which is preliminary data.</text>
</comment>
<evidence type="ECO:0000256" key="1">
    <source>
        <dbReference type="ARBA" id="ARBA00022553"/>
    </source>
</evidence>
<dbReference type="GO" id="GO:0035556">
    <property type="term" value="P:intracellular signal transduction"/>
    <property type="evidence" value="ECO:0007669"/>
    <property type="project" value="TreeGrafter"/>
</dbReference>
<evidence type="ECO:0000256" key="2">
    <source>
        <dbReference type="ARBA" id="ARBA00022999"/>
    </source>
</evidence>
<proteinExistence type="predicted"/>
<reference evidence="3" key="1">
    <citation type="submission" date="2020-03" db="EMBL/GenBank/DDBJ databases">
        <title>Studies in the Genomics of Life Span.</title>
        <authorList>
            <person name="Glass D."/>
        </authorList>
    </citation>
    <scope>NUCLEOTIDE SEQUENCE</scope>
    <source>
        <strain evidence="3">LTLLF</strain>
        <tissue evidence="3">Muscle</tissue>
    </source>
</reference>
<keyword evidence="2" id="KW-0727">SH2 domain</keyword>
<dbReference type="AlphaFoldDB" id="A0A8J6GPZ8"/>
<dbReference type="GO" id="GO:0005068">
    <property type="term" value="F:transmembrane receptor protein tyrosine kinase adaptor activity"/>
    <property type="evidence" value="ECO:0007669"/>
    <property type="project" value="TreeGrafter"/>
</dbReference>
<protein>
    <submittedName>
        <fullName evidence="3">SH2B adapter protein 1</fullName>
    </submittedName>
</protein>
<name>A0A8J6GPZ8_MICOH</name>
<gene>
    <name evidence="3" type="ORF">LTLLF_133445</name>
</gene>
<dbReference type="InterPro" id="IPR030523">
    <property type="entry name" value="SH2B"/>
</dbReference>
<organism evidence="3 4">
    <name type="scientific">Microtus ochrogaster</name>
    <name type="common">Prairie vole</name>
    <dbReference type="NCBI Taxonomy" id="79684"/>
    <lineage>
        <taxon>Eukaryota</taxon>
        <taxon>Metazoa</taxon>
        <taxon>Chordata</taxon>
        <taxon>Craniata</taxon>
        <taxon>Vertebrata</taxon>
        <taxon>Euteleostomi</taxon>
        <taxon>Mammalia</taxon>
        <taxon>Eutheria</taxon>
        <taxon>Euarchontoglires</taxon>
        <taxon>Glires</taxon>
        <taxon>Rodentia</taxon>
        <taxon>Myomorpha</taxon>
        <taxon>Muroidea</taxon>
        <taxon>Cricetidae</taxon>
        <taxon>Arvicolinae</taxon>
        <taxon>Microtus</taxon>
    </lineage>
</organism>
<accession>A0A8J6GPZ8</accession>
<evidence type="ECO:0000313" key="4">
    <source>
        <dbReference type="Proteomes" id="UP000710432"/>
    </source>
</evidence>
<dbReference type="GO" id="GO:0005886">
    <property type="term" value="C:plasma membrane"/>
    <property type="evidence" value="ECO:0007669"/>
    <property type="project" value="TreeGrafter"/>
</dbReference>
<dbReference type="EMBL" id="JAATJU010021055">
    <property type="protein sequence ID" value="KAH0514831.1"/>
    <property type="molecule type" value="Genomic_DNA"/>
</dbReference>
<dbReference type="Gene3D" id="2.30.29.30">
    <property type="entry name" value="Pleckstrin-homology domain (PH domain)/Phosphotyrosine-binding domain (PTB)"/>
    <property type="match status" value="1"/>
</dbReference>
<dbReference type="PANTHER" id="PTHR10872">
    <property type="entry name" value="SH2B ADAPTER PROTEIN"/>
    <property type="match status" value="1"/>
</dbReference>
<evidence type="ECO:0000313" key="3">
    <source>
        <dbReference type="EMBL" id="KAH0514831.1"/>
    </source>
</evidence>
<dbReference type="PANTHER" id="PTHR10872:SF3">
    <property type="entry name" value="SH2B ADAPTER PROTEIN 1"/>
    <property type="match status" value="1"/>
</dbReference>
<sequence length="99" mass="10871">MLDKENTFVVKLEGPSENILETPDALHVKAWLPDIQKCLSPGPFPVISPISYDPLPDPCDLLPHKDKTDSLIFPCLNHSGSLPSQDLLLGSKESNDHLS</sequence>
<dbReference type="SUPFAM" id="SSF50729">
    <property type="entry name" value="PH domain-like"/>
    <property type="match status" value="1"/>
</dbReference>
<dbReference type="Proteomes" id="UP000710432">
    <property type="component" value="Unassembled WGS sequence"/>
</dbReference>
<dbReference type="InterPro" id="IPR011993">
    <property type="entry name" value="PH-like_dom_sf"/>
</dbReference>
<keyword evidence="1" id="KW-0597">Phosphoprotein</keyword>